<reference evidence="7" key="1">
    <citation type="submission" date="2015-04" db="UniProtKB">
        <authorList>
            <consortium name="EnsemblPlants"/>
        </authorList>
    </citation>
    <scope>IDENTIFICATION</scope>
</reference>
<feature type="domain" description="NB-ARC" evidence="4">
    <location>
        <begin position="233"/>
        <end position="366"/>
    </location>
</feature>
<feature type="domain" description="R13L1/DRL21-like LRR repeat region" evidence="6">
    <location>
        <begin position="661"/>
        <end position="783"/>
    </location>
</feature>
<evidence type="ECO:0000256" key="1">
    <source>
        <dbReference type="ARBA" id="ARBA00022737"/>
    </source>
</evidence>
<dbReference type="InterPro" id="IPR056789">
    <property type="entry name" value="LRR_R13L1-DRL21"/>
</dbReference>
<evidence type="ECO:0000256" key="2">
    <source>
        <dbReference type="ARBA" id="ARBA00022821"/>
    </source>
</evidence>
<dbReference type="PANTHER" id="PTHR23155:SF1058">
    <property type="entry name" value="OS11G0668100 PROTEIN"/>
    <property type="match status" value="1"/>
</dbReference>
<accession>A0A0E0BM00</accession>
<dbReference type="InterPro" id="IPR044974">
    <property type="entry name" value="Disease_R_plants"/>
</dbReference>
<dbReference type="AlphaFoldDB" id="A0A0E0BM00"/>
<reference evidence="7" key="2">
    <citation type="submission" date="2018-05" db="EMBL/GenBank/DDBJ databases">
        <title>OgluRS3 (Oryza glumaepatula Reference Sequence Version 3).</title>
        <authorList>
            <person name="Zhang J."/>
            <person name="Kudrna D."/>
            <person name="Lee S."/>
            <person name="Talag J."/>
            <person name="Welchert J."/>
            <person name="Wing R.A."/>
        </authorList>
    </citation>
    <scope>NUCLEOTIDE SEQUENCE [LARGE SCALE GENOMIC DNA]</scope>
</reference>
<evidence type="ECO:0000313" key="8">
    <source>
        <dbReference type="Proteomes" id="UP000026961"/>
    </source>
</evidence>
<dbReference type="STRING" id="40148.A0A0E0BM00"/>
<feature type="region of interest" description="Disordered" evidence="3">
    <location>
        <begin position="930"/>
        <end position="993"/>
    </location>
</feature>
<keyword evidence="1" id="KW-0677">Repeat</keyword>
<dbReference type="InterPro" id="IPR027417">
    <property type="entry name" value="P-loop_NTPase"/>
</dbReference>
<dbReference type="InterPro" id="IPR058922">
    <property type="entry name" value="WHD_DRP"/>
</dbReference>
<sequence length="993" mass="113159">MAMEVMGFCPYIQDLRRVLTGAVLEAEDILDDVEYHRLERQISSQPDDNLESNGRPPRRRNLVNMLQSALPKSVRLKHQLATNVPRLTVFLFPATTATGDTNVLGNNYVQIQAICNNPSLIVSGNMVLETQLEGDRPSDDAPPDMSKLELKKILKKIENIINDGHKILQLLNLPSHSNINKRQTVSDNSHIAVTTASPPFVVIGRDEDRDKILGLLHETENDGQHEPSRALSRSIIGIHGIPGSGKSTLAQYVCAHEKRDRQEKKAGHFDLIMWVRVSRNFSVDKIFSKMLEEATGNSCPQFNSLNTLEQKLEQALSRKRFLLVLDDVWYNKDDSQEDLQKILFPLKMNAIRMIFRAIGSDIAKKLKRSPLAARIVGGQLHMRPTIDFWKDARNQNLLNETMGALWWSYQHLDQQVRRCFAYCSIFPRRHRLERHELINLWVAEGFITTTEVGLEMEAVGRKYFEELVSVSFLQLGEKQAGRFGASEYFTVHDLLHDLAEKVARNDCFRVENGWTGDLPGDVRHLYIESYNKTLITEKIFERMFMRLRKLRVLSVKIITGSHVFSFPESIGQLRHLRHLCFRTTLIRQVLPSTIAKLRYMHVLDFGVCGDLVFPSGEDMSNLINLQHIIAMADLNCPNIGMLTSLQTLPLFPVKKEPGYELQQLRHLNKLRGKLHIHGLENIGSKEEALEAKLDGKERLKELVLVWDDESCSPEVEAEVLDGLCPPLELEKLEITDYHSLSYPDWMIGGHKGPKYLRDLELSGCSRLRPAPELFEFFVHLRSLWLWKSSWTFLPDNLKQLMSLHELKMYFCLNIQSLPELPQSLEEFGLGACDDEFMSCLIRHIGMYAKIAPERGVLYIDSVDNVRSKGGCSSSQEGYLKRYVLRSFVLACREEAPRLWRRDRSGRSQTRRCTRFRSGIASNRWGAAARASPSAEVEGEAGARELGDRRGVRGTRGGHGAEAAVERRRRRWGEAVSSSGRPMRRLGKGGSRQT</sequence>
<dbReference type="Gene3D" id="3.80.10.10">
    <property type="entry name" value="Ribonuclease Inhibitor"/>
    <property type="match status" value="1"/>
</dbReference>
<dbReference type="GO" id="GO:0009626">
    <property type="term" value="P:plant-type hypersensitive response"/>
    <property type="evidence" value="ECO:0007669"/>
    <property type="project" value="UniProtKB-ARBA"/>
</dbReference>
<protein>
    <submittedName>
        <fullName evidence="7">Uncharacterized protein</fullName>
    </submittedName>
</protein>
<evidence type="ECO:0000256" key="3">
    <source>
        <dbReference type="SAM" id="MobiDB-lite"/>
    </source>
</evidence>
<dbReference type="InterPro" id="IPR036388">
    <property type="entry name" value="WH-like_DNA-bd_sf"/>
</dbReference>
<evidence type="ECO:0000259" key="5">
    <source>
        <dbReference type="Pfam" id="PF23559"/>
    </source>
</evidence>
<dbReference type="Pfam" id="PF00931">
    <property type="entry name" value="NB-ARC"/>
    <property type="match status" value="1"/>
</dbReference>
<dbReference type="PANTHER" id="PTHR23155">
    <property type="entry name" value="DISEASE RESISTANCE PROTEIN RP"/>
    <property type="match status" value="1"/>
</dbReference>
<dbReference type="EnsemblPlants" id="OGLUM11G21550.1">
    <property type="protein sequence ID" value="OGLUM11G21550.1"/>
    <property type="gene ID" value="OGLUM11G21550"/>
</dbReference>
<evidence type="ECO:0000259" key="6">
    <source>
        <dbReference type="Pfam" id="PF25019"/>
    </source>
</evidence>
<dbReference type="GO" id="GO:0042742">
    <property type="term" value="P:defense response to bacterium"/>
    <property type="evidence" value="ECO:0007669"/>
    <property type="project" value="UniProtKB-ARBA"/>
</dbReference>
<dbReference type="GO" id="GO:0043531">
    <property type="term" value="F:ADP binding"/>
    <property type="evidence" value="ECO:0007669"/>
    <property type="project" value="InterPro"/>
</dbReference>
<feature type="domain" description="Disease resistance protein winged helix" evidence="5">
    <location>
        <begin position="425"/>
        <end position="499"/>
    </location>
</feature>
<feature type="region of interest" description="Disordered" evidence="3">
    <location>
        <begin position="40"/>
        <end position="59"/>
    </location>
</feature>
<dbReference type="GO" id="GO:0002758">
    <property type="term" value="P:innate immune response-activating signaling pathway"/>
    <property type="evidence" value="ECO:0007669"/>
    <property type="project" value="UniProtKB-ARBA"/>
</dbReference>
<dbReference type="Pfam" id="PF25019">
    <property type="entry name" value="LRR_R13L1-DRL21"/>
    <property type="match status" value="1"/>
</dbReference>
<dbReference type="FunFam" id="1.10.10.10:FF:000322">
    <property type="entry name" value="Probable disease resistance protein At1g63360"/>
    <property type="match status" value="1"/>
</dbReference>
<dbReference type="HOGENOM" id="CLU_000837_8_0_1"/>
<keyword evidence="2" id="KW-0611">Plant defense</keyword>
<dbReference type="SUPFAM" id="SSF52058">
    <property type="entry name" value="L domain-like"/>
    <property type="match status" value="1"/>
</dbReference>
<keyword evidence="8" id="KW-1185">Reference proteome</keyword>
<dbReference type="Gene3D" id="1.10.10.10">
    <property type="entry name" value="Winged helix-like DNA-binding domain superfamily/Winged helix DNA-binding domain"/>
    <property type="match status" value="1"/>
</dbReference>
<dbReference type="Pfam" id="PF23559">
    <property type="entry name" value="WHD_DRP"/>
    <property type="match status" value="1"/>
</dbReference>
<dbReference type="PRINTS" id="PR00364">
    <property type="entry name" value="DISEASERSIST"/>
</dbReference>
<evidence type="ECO:0000259" key="4">
    <source>
        <dbReference type="Pfam" id="PF00931"/>
    </source>
</evidence>
<dbReference type="eggNOG" id="KOG4658">
    <property type="taxonomic scope" value="Eukaryota"/>
</dbReference>
<feature type="compositionally biased region" description="Basic and acidic residues" evidence="3">
    <location>
        <begin position="940"/>
        <end position="950"/>
    </location>
</feature>
<dbReference type="SUPFAM" id="SSF52540">
    <property type="entry name" value="P-loop containing nucleoside triphosphate hydrolases"/>
    <property type="match status" value="1"/>
</dbReference>
<name>A0A0E0BM00_9ORYZ</name>
<organism evidence="7">
    <name type="scientific">Oryza glumipatula</name>
    <dbReference type="NCBI Taxonomy" id="40148"/>
    <lineage>
        <taxon>Eukaryota</taxon>
        <taxon>Viridiplantae</taxon>
        <taxon>Streptophyta</taxon>
        <taxon>Embryophyta</taxon>
        <taxon>Tracheophyta</taxon>
        <taxon>Spermatophyta</taxon>
        <taxon>Magnoliopsida</taxon>
        <taxon>Liliopsida</taxon>
        <taxon>Poales</taxon>
        <taxon>Poaceae</taxon>
        <taxon>BOP clade</taxon>
        <taxon>Oryzoideae</taxon>
        <taxon>Oryzeae</taxon>
        <taxon>Oryzinae</taxon>
        <taxon>Oryza</taxon>
    </lineage>
</organism>
<proteinExistence type="predicted"/>
<dbReference type="Proteomes" id="UP000026961">
    <property type="component" value="Chromosome 11"/>
</dbReference>
<dbReference type="Gramene" id="OGLUM11G21550.1">
    <property type="protein sequence ID" value="OGLUM11G21550.1"/>
    <property type="gene ID" value="OGLUM11G21550"/>
</dbReference>
<evidence type="ECO:0000313" key="7">
    <source>
        <dbReference type="EnsemblPlants" id="OGLUM11G21550.1"/>
    </source>
</evidence>
<dbReference type="InterPro" id="IPR002182">
    <property type="entry name" value="NB-ARC"/>
</dbReference>
<dbReference type="Gene3D" id="3.40.50.300">
    <property type="entry name" value="P-loop containing nucleotide triphosphate hydrolases"/>
    <property type="match status" value="1"/>
</dbReference>
<dbReference type="InterPro" id="IPR032675">
    <property type="entry name" value="LRR_dom_sf"/>
</dbReference>